<accession>A0A7X6I600</accession>
<dbReference type="RefSeq" id="WP_168106939.1">
    <property type="nucleotide sequence ID" value="NZ_VTOX01000002.1"/>
</dbReference>
<reference evidence="2 3" key="1">
    <citation type="journal article" date="2020" name="Nature">
        <title>Bacterial chemolithoautotrophy via manganese oxidation.</title>
        <authorList>
            <person name="Yu H."/>
            <person name="Leadbetter J.R."/>
        </authorList>
    </citation>
    <scope>NUCLEOTIDE SEQUENCE [LARGE SCALE GENOMIC DNA]</scope>
    <source>
        <strain evidence="2 3">RBP-1</strain>
    </source>
</reference>
<dbReference type="GO" id="GO:0043683">
    <property type="term" value="P:type IV pilus assembly"/>
    <property type="evidence" value="ECO:0007669"/>
    <property type="project" value="InterPro"/>
</dbReference>
<dbReference type="InterPro" id="IPR032092">
    <property type="entry name" value="PilW"/>
</dbReference>
<keyword evidence="3" id="KW-1185">Reference proteome</keyword>
<feature type="transmembrane region" description="Helical" evidence="1">
    <location>
        <begin position="21"/>
        <end position="45"/>
    </location>
</feature>
<comment type="caution">
    <text evidence="2">The sequence shown here is derived from an EMBL/GenBank/DDBJ whole genome shotgun (WGS) entry which is preliminary data.</text>
</comment>
<organism evidence="2 3">
    <name type="scientific">Ramlibacter lithotrophicus</name>
    <dbReference type="NCBI Taxonomy" id="2606681"/>
    <lineage>
        <taxon>Bacteria</taxon>
        <taxon>Pseudomonadati</taxon>
        <taxon>Pseudomonadota</taxon>
        <taxon>Betaproteobacteria</taxon>
        <taxon>Burkholderiales</taxon>
        <taxon>Comamonadaceae</taxon>
        <taxon>Ramlibacter</taxon>
    </lineage>
</organism>
<evidence type="ECO:0000313" key="3">
    <source>
        <dbReference type="Proteomes" id="UP000521868"/>
    </source>
</evidence>
<dbReference type="Proteomes" id="UP000521868">
    <property type="component" value="Unassembled WGS sequence"/>
</dbReference>
<dbReference type="EMBL" id="VTOX01000002">
    <property type="protein sequence ID" value="NKE65858.1"/>
    <property type="molecule type" value="Genomic_DNA"/>
</dbReference>
<dbReference type="InterPro" id="IPR012902">
    <property type="entry name" value="N_methyl_site"/>
</dbReference>
<dbReference type="Pfam" id="PF07963">
    <property type="entry name" value="N_methyl"/>
    <property type="match status" value="1"/>
</dbReference>
<evidence type="ECO:0000313" key="2">
    <source>
        <dbReference type="EMBL" id="NKE65858.1"/>
    </source>
</evidence>
<dbReference type="Pfam" id="PF16074">
    <property type="entry name" value="PilW"/>
    <property type="match status" value="2"/>
</dbReference>
<gene>
    <name evidence="2" type="ORF">RAMLITH_08500</name>
</gene>
<keyword evidence="1" id="KW-0812">Transmembrane</keyword>
<dbReference type="PROSITE" id="PS00409">
    <property type="entry name" value="PROKAR_NTER_METHYL"/>
    <property type="match status" value="1"/>
</dbReference>
<name>A0A7X6I600_9BURK</name>
<keyword evidence="1" id="KW-1133">Transmembrane helix</keyword>
<dbReference type="AlphaFoldDB" id="A0A7X6I600"/>
<protein>
    <submittedName>
        <fullName evidence="2">Pilus assembly protein PilW</fullName>
    </submittedName>
</protein>
<evidence type="ECO:0000256" key="1">
    <source>
        <dbReference type="SAM" id="Phobius"/>
    </source>
</evidence>
<proteinExistence type="predicted"/>
<sequence length="453" mass="47777">MNTRRLPARAGAVRAPRQSGFTLVELMISMVLGLFIVLALLTLLINVNRSNSEMTKANRVIENGRFSIQLLEHDVSHAGFWAGYLPQFDDVTVSGMPTDVPRADPGPPAVAAVPDPCADWGALAGNPAALAVYKSNLLGIAVQAYEVPAVVPSPTIPVCGSRVSSPQPSSDVLLVRHVETCAVGEAGCAAFANNELYFQPAQCGTVMPVPAYALEQYSAGTVDTLLPNRVRGANCAAGAFAPRYKFVSSLYYVRRYAVTDGDNIPTLMRSDFSCASGTCEFGAAQAMIEGIESFRVELGIDNVSDSGVTIGTTTFNTSEIGVTVVTTGPSDAELGASTAVIASGQAATVTWANPTTLTSPTNRGDGIPDTYRRCTAASPCSALELMNAVAVKLYVLARSESTSAGYTDGKSYCMTSTCASAGDRIGPFNDGYKRHLFTQAIRLVNISNRRETP</sequence>
<keyword evidence="1" id="KW-0472">Membrane</keyword>